<dbReference type="Gene3D" id="3.40.50.300">
    <property type="entry name" value="P-loop containing nucleotide triphosphate hydrolases"/>
    <property type="match status" value="1"/>
</dbReference>
<dbReference type="AlphaFoldDB" id="A0AAW0BCC3"/>
<reference evidence="5 6" key="1">
    <citation type="submission" date="2024-01" db="EMBL/GenBank/DDBJ databases">
        <title>A draft genome for a cacao thread blight-causing isolate of Paramarasmius palmivorus.</title>
        <authorList>
            <person name="Baruah I.K."/>
            <person name="Bukari Y."/>
            <person name="Amoako-Attah I."/>
            <person name="Meinhardt L.W."/>
            <person name="Bailey B.A."/>
            <person name="Cohen S.P."/>
        </authorList>
    </citation>
    <scope>NUCLEOTIDE SEQUENCE [LARGE SCALE GENOMIC DNA]</scope>
    <source>
        <strain evidence="5 6">GH-12</strain>
    </source>
</reference>
<evidence type="ECO:0000313" key="6">
    <source>
        <dbReference type="Proteomes" id="UP001383192"/>
    </source>
</evidence>
<feature type="region of interest" description="Disordered" evidence="3">
    <location>
        <begin position="110"/>
        <end position="130"/>
    </location>
</feature>
<keyword evidence="2" id="KW-0175">Coiled coil</keyword>
<dbReference type="Pfam" id="PF24883">
    <property type="entry name" value="NPHP3_N"/>
    <property type="match status" value="1"/>
</dbReference>
<dbReference type="EMBL" id="JAYKXP010000135">
    <property type="protein sequence ID" value="KAK7023566.1"/>
    <property type="molecule type" value="Genomic_DNA"/>
</dbReference>
<gene>
    <name evidence="5" type="ORF">VNI00_016652</name>
</gene>
<accession>A0AAW0BCC3</accession>
<evidence type="ECO:0000256" key="3">
    <source>
        <dbReference type="SAM" id="MobiDB-lite"/>
    </source>
</evidence>
<keyword evidence="1" id="KW-0677">Repeat</keyword>
<dbReference type="Proteomes" id="UP001383192">
    <property type="component" value="Unassembled WGS sequence"/>
</dbReference>
<evidence type="ECO:0000259" key="4">
    <source>
        <dbReference type="PROSITE" id="PS50837"/>
    </source>
</evidence>
<dbReference type="SUPFAM" id="SSF52540">
    <property type="entry name" value="P-loop containing nucleoside triphosphate hydrolases"/>
    <property type="match status" value="1"/>
</dbReference>
<dbReference type="PANTHER" id="PTHR10039:SF17">
    <property type="entry name" value="FUNGAL STAND N-TERMINAL GOODBYE DOMAIN-CONTAINING PROTEIN-RELATED"/>
    <property type="match status" value="1"/>
</dbReference>
<feature type="coiled-coil region" evidence="2">
    <location>
        <begin position="1102"/>
        <end position="1132"/>
    </location>
</feature>
<name>A0AAW0BCC3_9AGAR</name>
<evidence type="ECO:0000313" key="5">
    <source>
        <dbReference type="EMBL" id="KAK7023566.1"/>
    </source>
</evidence>
<dbReference type="InterPro" id="IPR056884">
    <property type="entry name" value="NPHP3-like_N"/>
</dbReference>
<dbReference type="PROSITE" id="PS50837">
    <property type="entry name" value="NACHT"/>
    <property type="match status" value="1"/>
</dbReference>
<comment type="caution">
    <text evidence="5">The sequence shown here is derived from an EMBL/GenBank/DDBJ whole genome shotgun (WGS) entry which is preliminary data.</text>
</comment>
<dbReference type="InterPro" id="IPR027417">
    <property type="entry name" value="P-loop_NTPase"/>
</dbReference>
<dbReference type="PANTHER" id="PTHR10039">
    <property type="entry name" value="AMELOGENIN"/>
    <property type="match status" value="1"/>
</dbReference>
<evidence type="ECO:0000256" key="1">
    <source>
        <dbReference type="ARBA" id="ARBA00022737"/>
    </source>
</evidence>
<dbReference type="InterPro" id="IPR007111">
    <property type="entry name" value="NACHT_NTPase"/>
</dbReference>
<evidence type="ECO:0000256" key="2">
    <source>
        <dbReference type="SAM" id="Coils"/>
    </source>
</evidence>
<feature type="compositionally biased region" description="Polar residues" evidence="3">
    <location>
        <begin position="59"/>
        <end position="76"/>
    </location>
</feature>
<sequence length="1223" mass="139467">MLENDPPAYYTGHQDYAVLGSGDNIAQPVSSQSDVNYFDHAHQRVPSVLVQWPSTHDNIGHSLRSTPSMTGNTPLSHQRFHPYQRQSRLTTASDQKSLLLDAVVDSLSSSSSSVYPVDRESHISNPKISPSFRQTSYMPHQSPHNPSTNYFLSSPSNRTYPAYQHVSSNNEDHAIPLYTSAQRSLSRSAVHNAHTSKLASALIPYPPSTDQDDSSHHREYIASHACAKQSSTTTPDGCIGPVSSYQSPINALFSSFVAPNVSQSNDTSHPQVHMAINGGQGHTIFGNQENNVYYQTDDRNDRTSLFFLANEVALMDFEAINELWKEIANVGAHHDSGARFPPPRCHEGTRTKVQKSILDWAQSDDPNNEPLCWLSGPAGVGKSAIAQTIAETTNEGSLIASFFFWRGDPQRNNPSKLFLVIAHGLALRYPELRRSIGQVIKQTPSVLKASIDVQLQKLIIEPLLQSTTINPNGLIIIDALDECSTETEQRHVLSLIASIFSKIQRPLPHILLCSRPEPSIRETLGHLEKELHVRRLRLDDNSESRRDIEKFLNTEFARIRHCDRCKKLDFPVPWPSSSQMEKLCWNSCGQFIYATTVIRFIEDSEFYNPCEQLEKVLGQQKNEDGSPFAPLDILYHQILSSYPQAKRKQLRDALAFMMYFEYSGMVYNMNSEVTAMEILYGLPAGGAELLFRRAHSVITGVESGYFRIIHKSFHDYLEDESRSHEFFIDKEIYSETFFSRLQLDAVIREANRDLTRLSSDQRYCNCMIAFTREAFKYIWSVDSTHETFDTAGVYDFVIKLSLFCRRRLPETLPPSTHNLPNFDYKSDEYINSILSLHLRTMKNPLPVFARLRLCIRREGMSNEEVLKLIDILQTLWMSGYSNAEKTLQSSAFCKFLDMHKAIIISNLQAFDPESENYCSCLTPHWDSPVHLCGGHYIISPMSVLFMSAYAIKDSSKLLGLVDTLRYWEYRLRNLFVDGEYHLKKLEIIEKAPLYCQRQVQKRMFEWLLLSPIHLPAMGNAYHRQVLKLYTLLLDDVAFNNSYLLPLHFEIATRICGAEPELLGVFTRRLELFYPDYMAWCLEWLESFPAIHAKKSGVAIAKFNTLQQRWKDLKGAKEDLQEEQKSAEEVSELLFGELAPQDLDANDLRIMKEIVRGSKISTKLRCCKTYYARSWVNALELLRPYPGPYYGRGDQQRPLSGNIEWIKPSDWPYETEPNSTVGVV</sequence>
<organism evidence="5 6">
    <name type="scientific">Paramarasmius palmivorus</name>
    <dbReference type="NCBI Taxonomy" id="297713"/>
    <lineage>
        <taxon>Eukaryota</taxon>
        <taxon>Fungi</taxon>
        <taxon>Dikarya</taxon>
        <taxon>Basidiomycota</taxon>
        <taxon>Agaricomycotina</taxon>
        <taxon>Agaricomycetes</taxon>
        <taxon>Agaricomycetidae</taxon>
        <taxon>Agaricales</taxon>
        <taxon>Marasmiineae</taxon>
        <taxon>Marasmiaceae</taxon>
        <taxon>Paramarasmius</taxon>
    </lineage>
</organism>
<feature type="region of interest" description="Disordered" evidence="3">
    <location>
        <begin position="59"/>
        <end position="82"/>
    </location>
</feature>
<proteinExistence type="predicted"/>
<protein>
    <recommendedName>
        <fullName evidence="4">NACHT domain-containing protein</fullName>
    </recommendedName>
</protein>
<keyword evidence="6" id="KW-1185">Reference proteome</keyword>
<feature type="domain" description="NACHT" evidence="4">
    <location>
        <begin position="370"/>
        <end position="524"/>
    </location>
</feature>